<evidence type="ECO:0000259" key="4">
    <source>
        <dbReference type="Pfam" id="PF00501"/>
    </source>
</evidence>
<protein>
    <submittedName>
        <fullName evidence="6">Acyl--CoA ligase</fullName>
    </submittedName>
</protein>
<dbReference type="Gene3D" id="3.30.300.30">
    <property type="match status" value="1"/>
</dbReference>
<sequence length="509" mass="55580">MRRIHEMLDQWLTQRPKEQACIDFDGRTLTYEGFGEAVSDAADLLRSAGVGPGDRVTLVSENSVASAAMVLACSRLDAWVNPLNARMTDNEIGRILAHCQPRVMIFTHKASDAAARHAERYGAHESAPAAFGQVMFCEFPEVAAEPVFEAAEQQVAALLYTTGTTGDPKGVMLSHRNLLYMAEASTTVRGLSAGEYLYCVLPMTHVFAFASAFLASIYSGAMIRYVARFVPADVLAAYAEGVVVMQGVPAMYAQLLKYCADHDITEPKAPKLRYLSAGGAPLDLDWKRKIERFFGLTLHNGYGMTETSPGISATVPGYERNDDSCGPPLPGLDVRMVPPPGHDELRDSVGEIVVKGPNVMMGYYKNPEATAKVLDAEGYLHTGDLGRFDENGWIYVVGRCKELIIRSGFNVYPPEVETALNSFPGVVQSAVVGERLKDGNEDVIAFVEIRPAANVTEEALRQHVKDRLAPYKVPSRMVLTEKLPAAGTGKILKHKLLEHFAHSKEELAS</sequence>
<dbReference type="AlphaFoldDB" id="A0A545U163"/>
<keyword evidence="3" id="KW-0472">Membrane</keyword>
<dbReference type="OrthoDB" id="9803968at2"/>
<dbReference type="SUPFAM" id="SSF56801">
    <property type="entry name" value="Acetyl-CoA synthetase-like"/>
    <property type="match status" value="1"/>
</dbReference>
<keyword evidence="3" id="KW-0812">Transmembrane</keyword>
<evidence type="ECO:0000313" key="6">
    <source>
        <dbReference type="EMBL" id="TQV83153.1"/>
    </source>
</evidence>
<proteinExistence type="inferred from homology"/>
<evidence type="ECO:0000256" key="2">
    <source>
        <dbReference type="ARBA" id="ARBA00022598"/>
    </source>
</evidence>
<keyword evidence="2 6" id="KW-0436">Ligase</keyword>
<feature type="domain" description="AMP-dependent synthetase/ligase" evidence="4">
    <location>
        <begin position="9"/>
        <end position="364"/>
    </location>
</feature>
<comment type="similarity">
    <text evidence="1">Belongs to the ATP-dependent AMP-binding enzyme family.</text>
</comment>
<dbReference type="PANTHER" id="PTHR43201:SF5">
    <property type="entry name" value="MEDIUM-CHAIN ACYL-COA LIGASE ACSF2, MITOCHONDRIAL"/>
    <property type="match status" value="1"/>
</dbReference>
<keyword evidence="3" id="KW-1133">Transmembrane helix</keyword>
<dbReference type="InterPro" id="IPR045851">
    <property type="entry name" value="AMP-bd_C_sf"/>
</dbReference>
<accession>A0A545U163</accession>
<dbReference type="GO" id="GO:0031956">
    <property type="term" value="F:medium-chain fatty acid-CoA ligase activity"/>
    <property type="evidence" value="ECO:0007669"/>
    <property type="project" value="TreeGrafter"/>
</dbReference>
<dbReference type="InterPro" id="IPR000873">
    <property type="entry name" value="AMP-dep_synth/lig_dom"/>
</dbReference>
<evidence type="ECO:0000256" key="1">
    <source>
        <dbReference type="ARBA" id="ARBA00006432"/>
    </source>
</evidence>
<dbReference type="PROSITE" id="PS00455">
    <property type="entry name" value="AMP_BINDING"/>
    <property type="match status" value="1"/>
</dbReference>
<evidence type="ECO:0000259" key="5">
    <source>
        <dbReference type="Pfam" id="PF13193"/>
    </source>
</evidence>
<organism evidence="6 7">
    <name type="scientific">Denitrobaculum tricleocarpae</name>
    <dbReference type="NCBI Taxonomy" id="2591009"/>
    <lineage>
        <taxon>Bacteria</taxon>
        <taxon>Pseudomonadati</taxon>
        <taxon>Pseudomonadota</taxon>
        <taxon>Alphaproteobacteria</taxon>
        <taxon>Rhodospirillales</taxon>
        <taxon>Rhodospirillaceae</taxon>
        <taxon>Denitrobaculum</taxon>
    </lineage>
</organism>
<dbReference type="Pfam" id="PF13193">
    <property type="entry name" value="AMP-binding_C"/>
    <property type="match status" value="1"/>
</dbReference>
<keyword evidence="7" id="KW-1185">Reference proteome</keyword>
<dbReference type="EMBL" id="VHSH01000001">
    <property type="protein sequence ID" value="TQV83153.1"/>
    <property type="molecule type" value="Genomic_DNA"/>
</dbReference>
<dbReference type="Gene3D" id="3.40.50.12780">
    <property type="entry name" value="N-terminal domain of ligase-like"/>
    <property type="match status" value="1"/>
</dbReference>
<dbReference type="GO" id="GO:0006631">
    <property type="term" value="P:fatty acid metabolic process"/>
    <property type="evidence" value="ECO:0007669"/>
    <property type="project" value="TreeGrafter"/>
</dbReference>
<dbReference type="PANTHER" id="PTHR43201">
    <property type="entry name" value="ACYL-COA SYNTHETASE"/>
    <property type="match status" value="1"/>
</dbReference>
<evidence type="ECO:0000313" key="7">
    <source>
        <dbReference type="Proteomes" id="UP000315252"/>
    </source>
</evidence>
<feature type="transmembrane region" description="Helical" evidence="3">
    <location>
        <begin position="196"/>
        <end position="218"/>
    </location>
</feature>
<gene>
    <name evidence="6" type="ORF">FKG95_00690</name>
</gene>
<feature type="domain" description="AMP-binding enzyme C-terminal" evidence="5">
    <location>
        <begin position="415"/>
        <end position="490"/>
    </location>
</feature>
<evidence type="ECO:0000256" key="3">
    <source>
        <dbReference type="SAM" id="Phobius"/>
    </source>
</evidence>
<reference evidence="6 7" key="1">
    <citation type="submission" date="2019-06" db="EMBL/GenBank/DDBJ databases">
        <title>Whole genome sequence for Rhodospirillaceae sp. R148.</title>
        <authorList>
            <person name="Wang G."/>
        </authorList>
    </citation>
    <scope>NUCLEOTIDE SEQUENCE [LARGE SCALE GENOMIC DNA]</scope>
    <source>
        <strain evidence="6 7">R148</strain>
    </source>
</reference>
<dbReference type="InterPro" id="IPR020845">
    <property type="entry name" value="AMP-binding_CS"/>
</dbReference>
<dbReference type="Pfam" id="PF00501">
    <property type="entry name" value="AMP-binding"/>
    <property type="match status" value="1"/>
</dbReference>
<name>A0A545U163_9PROT</name>
<comment type="caution">
    <text evidence="6">The sequence shown here is derived from an EMBL/GenBank/DDBJ whole genome shotgun (WGS) entry which is preliminary data.</text>
</comment>
<dbReference type="InterPro" id="IPR025110">
    <property type="entry name" value="AMP-bd_C"/>
</dbReference>
<dbReference type="InterPro" id="IPR042099">
    <property type="entry name" value="ANL_N_sf"/>
</dbReference>
<dbReference type="Proteomes" id="UP000315252">
    <property type="component" value="Unassembled WGS sequence"/>
</dbReference>